<comment type="caution">
    <text evidence="3">The sequence shown here is derived from an EMBL/GenBank/DDBJ whole genome shotgun (WGS) entry which is preliminary data.</text>
</comment>
<sequence>MVATAATASLLLVSSLQPNTGGKTGGGIKGVPSSVDVRRIKTKSVNGGMQIKANAHALQRTFINKLPDWSMILATITTIFLAVEKQWMMLELKTKRHDMLADLDPFGLGRIV</sequence>
<dbReference type="Pfam" id="PF12590">
    <property type="entry name" value="Acyl-thio_N"/>
    <property type="match status" value="2"/>
</dbReference>
<feature type="signal peptide" evidence="1">
    <location>
        <begin position="1"/>
        <end position="22"/>
    </location>
</feature>
<evidence type="ECO:0000256" key="1">
    <source>
        <dbReference type="SAM" id="SignalP"/>
    </source>
</evidence>
<evidence type="ECO:0000259" key="2">
    <source>
        <dbReference type="Pfam" id="PF12590"/>
    </source>
</evidence>
<reference evidence="3" key="1">
    <citation type="journal article" date="2019" name="Sci. Rep.">
        <title>Draft genome of Tanacetum cinerariifolium, the natural source of mosquito coil.</title>
        <authorList>
            <person name="Yamashiro T."/>
            <person name="Shiraishi A."/>
            <person name="Satake H."/>
            <person name="Nakayama K."/>
        </authorList>
    </citation>
    <scope>NUCLEOTIDE SEQUENCE</scope>
</reference>
<feature type="domain" description="Acyl-ACP-thioesterase N-terminal" evidence="2">
    <location>
        <begin position="59"/>
        <end position="102"/>
    </location>
</feature>
<dbReference type="AlphaFoldDB" id="A0A6L2L6K0"/>
<proteinExistence type="predicted"/>
<name>A0A6L2L6K0_TANCI</name>
<keyword evidence="1" id="KW-0732">Signal</keyword>
<dbReference type="GO" id="GO:0016790">
    <property type="term" value="F:thiolester hydrolase activity"/>
    <property type="evidence" value="ECO:0007669"/>
    <property type="project" value="InterPro"/>
</dbReference>
<protein>
    <submittedName>
        <fullName evidence="3">Acyl-ACP thioesterase</fullName>
    </submittedName>
</protein>
<dbReference type="EMBL" id="BKCJ010003710">
    <property type="protein sequence ID" value="GEU56720.1"/>
    <property type="molecule type" value="Genomic_DNA"/>
</dbReference>
<accession>A0A6L2L6K0</accession>
<organism evidence="3">
    <name type="scientific">Tanacetum cinerariifolium</name>
    <name type="common">Dalmatian daisy</name>
    <name type="synonym">Chrysanthemum cinerariifolium</name>
    <dbReference type="NCBI Taxonomy" id="118510"/>
    <lineage>
        <taxon>Eukaryota</taxon>
        <taxon>Viridiplantae</taxon>
        <taxon>Streptophyta</taxon>
        <taxon>Embryophyta</taxon>
        <taxon>Tracheophyta</taxon>
        <taxon>Spermatophyta</taxon>
        <taxon>Magnoliopsida</taxon>
        <taxon>eudicotyledons</taxon>
        <taxon>Gunneridae</taxon>
        <taxon>Pentapetalae</taxon>
        <taxon>asterids</taxon>
        <taxon>campanulids</taxon>
        <taxon>Asterales</taxon>
        <taxon>Asteraceae</taxon>
        <taxon>Asteroideae</taxon>
        <taxon>Anthemideae</taxon>
        <taxon>Anthemidinae</taxon>
        <taxon>Tanacetum</taxon>
    </lineage>
</organism>
<dbReference type="InterPro" id="IPR021113">
    <property type="entry name" value="Acyl-ACP-thioesterase_N"/>
</dbReference>
<gene>
    <name evidence="3" type="ORF">Tci_028698</name>
</gene>
<evidence type="ECO:0000313" key="3">
    <source>
        <dbReference type="EMBL" id="GEU56720.1"/>
    </source>
</evidence>
<feature type="domain" description="Acyl-ACP-thioesterase N-terminal" evidence="2">
    <location>
        <begin position="1"/>
        <end position="58"/>
    </location>
</feature>
<feature type="chain" id="PRO_5026978131" evidence="1">
    <location>
        <begin position="23"/>
        <end position="112"/>
    </location>
</feature>